<evidence type="ECO:0000256" key="5">
    <source>
        <dbReference type="ARBA" id="ARBA00038359"/>
    </source>
</evidence>
<reference evidence="10" key="1">
    <citation type="journal article" date="2017" name="Genome Biol.">
        <title>Comparative genomics reveals high biological diversity and specific adaptations in the industrially and medically important fungal genus Aspergillus.</title>
        <authorList>
            <person name="de Vries R.P."/>
            <person name="Riley R."/>
            <person name="Wiebenga A."/>
            <person name="Aguilar-Osorio G."/>
            <person name="Amillis S."/>
            <person name="Uchima C.A."/>
            <person name="Anderluh G."/>
            <person name="Asadollahi M."/>
            <person name="Askin M."/>
            <person name="Barry K."/>
            <person name="Battaglia E."/>
            <person name="Bayram O."/>
            <person name="Benocci T."/>
            <person name="Braus-Stromeyer S.A."/>
            <person name="Caldana C."/>
            <person name="Canovas D."/>
            <person name="Cerqueira G.C."/>
            <person name="Chen F."/>
            <person name="Chen W."/>
            <person name="Choi C."/>
            <person name="Clum A."/>
            <person name="Dos Santos R.A."/>
            <person name="Damasio A.R."/>
            <person name="Diallinas G."/>
            <person name="Emri T."/>
            <person name="Fekete E."/>
            <person name="Flipphi M."/>
            <person name="Freyberg S."/>
            <person name="Gallo A."/>
            <person name="Gournas C."/>
            <person name="Habgood R."/>
            <person name="Hainaut M."/>
            <person name="Harispe M.L."/>
            <person name="Henrissat B."/>
            <person name="Hilden K.S."/>
            <person name="Hope R."/>
            <person name="Hossain A."/>
            <person name="Karabika E."/>
            <person name="Karaffa L."/>
            <person name="Karanyi Z."/>
            <person name="Krasevec N."/>
            <person name="Kuo A."/>
            <person name="Kusch H."/>
            <person name="LaButti K."/>
            <person name="Lagendijk E.L."/>
            <person name="Lapidus A."/>
            <person name="Levasseur A."/>
            <person name="Lindquist E."/>
            <person name="Lipzen A."/>
            <person name="Logrieco A.F."/>
            <person name="MacCabe A."/>
            <person name="Maekelae M.R."/>
            <person name="Malavazi I."/>
            <person name="Melin P."/>
            <person name="Meyer V."/>
            <person name="Mielnichuk N."/>
            <person name="Miskei M."/>
            <person name="Molnar A.P."/>
            <person name="Mule G."/>
            <person name="Ngan C.Y."/>
            <person name="Orejas M."/>
            <person name="Orosz E."/>
            <person name="Ouedraogo J.P."/>
            <person name="Overkamp K.M."/>
            <person name="Park H.-S."/>
            <person name="Perrone G."/>
            <person name="Piumi F."/>
            <person name="Punt P.J."/>
            <person name="Ram A.F."/>
            <person name="Ramon A."/>
            <person name="Rauscher S."/>
            <person name="Record E."/>
            <person name="Riano-Pachon D.M."/>
            <person name="Robert V."/>
            <person name="Roehrig J."/>
            <person name="Ruller R."/>
            <person name="Salamov A."/>
            <person name="Salih N.S."/>
            <person name="Samson R.A."/>
            <person name="Sandor E."/>
            <person name="Sanguinetti M."/>
            <person name="Schuetze T."/>
            <person name="Sepcic K."/>
            <person name="Shelest E."/>
            <person name="Sherlock G."/>
            <person name="Sophianopoulou V."/>
            <person name="Squina F.M."/>
            <person name="Sun H."/>
            <person name="Susca A."/>
            <person name="Todd R.B."/>
            <person name="Tsang A."/>
            <person name="Unkles S.E."/>
            <person name="van de Wiele N."/>
            <person name="van Rossen-Uffink D."/>
            <person name="Oliveira J.V."/>
            <person name="Vesth T.C."/>
            <person name="Visser J."/>
            <person name="Yu J.-H."/>
            <person name="Zhou M."/>
            <person name="Andersen M.R."/>
            <person name="Archer D.B."/>
            <person name="Baker S.E."/>
            <person name="Benoit I."/>
            <person name="Brakhage A.A."/>
            <person name="Braus G.H."/>
            <person name="Fischer R."/>
            <person name="Frisvad J.C."/>
            <person name="Goldman G.H."/>
            <person name="Houbraken J."/>
            <person name="Oakley B."/>
            <person name="Pocsi I."/>
            <person name="Scazzocchio C."/>
            <person name="Seiboth B."/>
            <person name="vanKuyk P.A."/>
            <person name="Wortman J."/>
            <person name="Dyer P.S."/>
            <person name="Grigoriev I.V."/>
        </authorList>
    </citation>
    <scope>NUCLEOTIDE SEQUENCE [LARGE SCALE GENOMIC DNA]</scope>
    <source>
        <strain evidence="10">CBS 593.65</strain>
    </source>
</reference>
<name>A0A1L9T2J4_9EURO</name>
<dbReference type="Proteomes" id="UP000184356">
    <property type="component" value="Unassembled WGS sequence"/>
</dbReference>
<evidence type="ECO:0000256" key="7">
    <source>
        <dbReference type="SAM" id="Phobius"/>
    </source>
</evidence>
<sequence length="386" mass="43182">MGNPPLEGRSLAIFVTSAVMVGLSVIAVLLRCFVRLYIVRAFGWDDGLMAIALALFIALSVLCMLGPEAGIGHRIIDFPDLETLKNALLSQLWWLGQMLYLWSSAVAKVAIAWALLRLAVHRFHRVILWLVIVIVVAIGFVFWIILLFDCQPISHFWERLDFTKEGTCMSTDTLLIVAYVYSGLTIFCDFTLGILPICFIWKLQMNRRTKGVLAGILSLGAVASIGVVIRMPYLKNYADTDFLYSTYQIAIWSIIETGLAIVAGSLITLRPLFRWFLDGTSSYRNRSDGKKHSGAKYALSVITPDESATKPNSDNPQYWRPDVNPNQNTMVTSVTASVGRSQGHSSQEALSPAPDGTGHERQMSIERTFRWSSGTRDSWFNRNNYI</sequence>
<keyword evidence="4 7" id="KW-0472">Membrane</keyword>
<comment type="subcellular location">
    <subcellularLocation>
        <location evidence="1">Membrane</location>
        <topology evidence="1">Multi-pass membrane protein</topology>
    </subcellularLocation>
</comment>
<accession>A0A1L9T2J4</accession>
<dbReference type="RefSeq" id="XP_040697367.1">
    <property type="nucleotide sequence ID" value="XM_040845436.1"/>
</dbReference>
<keyword evidence="3 7" id="KW-1133">Transmembrane helix</keyword>
<gene>
    <name evidence="9" type="ORF">ASPSYDRAFT_36495</name>
</gene>
<keyword evidence="2 7" id="KW-0812">Transmembrane</keyword>
<dbReference type="Pfam" id="PF20684">
    <property type="entry name" value="Fung_rhodopsin"/>
    <property type="match status" value="1"/>
</dbReference>
<feature type="transmembrane region" description="Helical" evidence="7">
    <location>
        <begin position="127"/>
        <end position="148"/>
    </location>
</feature>
<evidence type="ECO:0000256" key="1">
    <source>
        <dbReference type="ARBA" id="ARBA00004141"/>
    </source>
</evidence>
<organism evidence="9 10">
    <name type="scientific">Aspergillus sydowii CBS 593.65</name>
    <dbReference type="NCBI Taxonomy" id="1036612"/>
    <lineage>
        <taxon>Eukaryota</taxon>
        <taxon>Fungi</taxon>
        <taxon>Dikarya</taxon>
        <taxon>Ascomycota</taxon>
        <taxon>Pezizomycotina</taxon>
        <taxon>Eurotiomycetes</taxon>
        <taxon>Eurotiomycetidae</taxon>
        <taxon>Eurotiales</taxon>
        <taxon>Aspergillaceae</taxon>
        <taxon>Aspergillus</taxon>
        <taxon>Aspergillus subgen. Nidulantes</taxon>
    </lineage>
</organism>
<feature type="transmembrane region" description="Helical" evidence="7">
    <location>
        <begin position="249"/>
        <end position="269"/>
    </location>
</feature>
<dbReference type="VEuPathDB" id="FungiDB:ASPSYDRAFT_36495"/>
<dbReference type="InterPro" id="IPR049326">
    <property type="entry name" value="Rhodopsin_dom_fungi"/>
</dbReference>
<dbReference type="EMBL" id="KV878597">
    <property type="protein sequence ID" value="OJJ53561.1"/>
    <property type="molecule type" value="Genomic_DNA"/>
</dbReference>
<evidence type="ECO:0000259" key="8">
    <source>
        <dbReference type="Pfam" id="PF20684"/>
    </source>
</evidence>
<evidence type="ECO:0000313" key="9">
    <source>
        <dbReference type="EMBL" id="OJJ53561.1"/>
    </source>
</evidence>
<dbReference type="STRING" id="1036612.A0A1L9T2J4"/>
<evidence type="ECO:0000256" key="4">
    <source>
        <dbReference type="ARBA" id="ARBA00023136"/>
    </source>
</evidence>
<proteinExistence type="inferred from homology"/>
<feature type="transmembrane region" description="Helical" evidence="7">
    <location>
        <begin position="92"/>
        <end position="115"/>
    </location>
</feature>
<comment type="similarity">
    <text evidence="5">Belongs to the SAT4 family.</text>
</comment>
<evidence type="ECO:0000256" key="3">
    <source>
        <dbReference type="ARBA" id="ARBA00022989"/>
    </source>
</evidence>
<feature type="transmembrane region" description="Helical" evidence="7">
    <location>
        <begin position="179"/>
        <end position="200"/>
    </location>
</feature>
<evidence type="ECO:0000313" key="10">
    <source>
        <dbReference type="Proteomes" id="UP000184356"/>
    </source>
</evidence>
<feature type="compositionally biased region" description="Polar residues" evidence="6">
    <location>
        <begin position="324"/>
        <end position="349"/>
    </location>
</feature>
<keyword evidence="10" id="KW-1185">Reference proteome</keyword>
<dbReference type="OrthoDB" id="3897607at2759"/>
<dbReference type="GeneID" id="63761509"/>
<feature type="region of interest" description="Disordered" evidence="6">
    <location>
        <begin position="304"/>
        <end position="362"/>
    </location>
</feature>
<evidence type="ECO:0000256" key="6">
    <source>
        <dbReference type="SAM" id="MobiDB-lite"/>
    </source>
</evidence>
<dbReference type="AlphaFoldDB" id="A0A1L9T2J4"/>
<dbReference type="InterPro" id="IPR052337">
    <property type="entry name" value="SAT4-like"/>
</dbReference>
<protein>
    <recommendedName>
        <fullName evidence="8">Rhodopsin domain-containing protein</fullName>
    </recommendedName>
</protein>
<evidence type="ECO:0000256" key="2">
    <source>
        <dbReference type="ARBA" id="ARBA00022692"/>
    </source>
</evidence>
<dbReference type="PANTHER" id="PTHR33048">
    <property type="entry name" value="PTH11-LIKE INTEGRAL MEMBRANE PROTEIN (AFU_ORTHOLOGUE AFUA_5G11245)"/>
    <property type="match status" value="1"/>
</dbReference>
<feature type="transmembrane region" description="Helical" evidence="7">
    <location>
        <begin position="50"/>
        <end position="72"/>
    </location>
</feature>
<dbReference type="PANTHER" id="PTHR33048:SF140">
    <property type="entry name" value="ATPASE, PUTATIVE (EUROFUNG)-RELATED"/>
    <property type="match status" value="1"/>
</dbReference>
<feature type="domain" description="Rhodopsin" evidence="8">
    <location>
        <begin position="30"/>
        <end position="274"/>
    </location>
</feature>
<dbReference type="GO" id="GO:0016020">
    <property type="term" value="C:membrane"/>
    <property type="evidence" value="ECO:0007669"/>
    <property type="project" value="UniProtKB-SubCell"/>
</dbReference>
<feature type="transmembrane region" description="Helical" evidence="7">
    <location>
        <begin position="212"/>
        <end position="229"/>
    </location>
</feature>
<feature type="transmembrane region" description="Helical" evidence="7">
    <location>
        <begin position="12"/>
        <end position="38"/>
    </location>
</feature>